<dbReference type="Proteomes" id="UP000683360">
    <property type="component" value="Unassembled WGS sequence"/>
</dbReference>
<proteinExistence type="predicted"/>
<name>A0A8S3UDW8_MYTED</name>
<protein>
    <submittedName>
        <fullName evidence="1">Uncharacterized protein</fullName>
    </submittedName>
</protein>
<organism evidence="1 2">
    <name type="scientific">Mytilus edulis</name>
    <name type="common">Blue mussel</name>
    <dbReference type="NCBI Taxonomy" id="6550"/>
    <lineage>
        <taxon>Eukaryota</taxon>
        <taxon>Metazoa</taxon>
        <taxon>Spiralia</taxon>
        <taxon>Lophotrochozoa</taxon>
        <taxon>Mollusca</taxon>
        <taxon>Bivalvia</taxon>
        <taxon>Autobranchia</taxon>
        <taxon>Pteriomorphia</taxon>
        <taxon>Mytilida</taxon>
        <taxon>Mytiloidea</taxon>
        <taxon>Mytilidae</taxon>
        <taxon>Mytilinae</taxon>
        <taxon>Mytilus</taxon>
    </lineage>
</organism>
<dbReference type="EMBL" id="CAJPWZ010002727">
    <property type="protein sequence ID" value="CAG2244106.1"/>
    <property type="molecule type" value="Genomic_DNA"/>
</dbReference>
<evidence type="ECO:0000313" key="2">
    <source>
        <dbReference type="Proteomes" id="UP000683360"/>
    </source>
</evidence>
<sequence>METKQANGNKTGEWKQNRRMETNQANGNKCYVREKEENVRVVKYMICVKQHLINNINTTKAKFVSQRCKISFEISFWTEKYRSVQEITTEESRLVYSVIPQRMDVYYLYAETTITQRLVTSCTDQSNRNYFVSSITSESRDLMSLTRWKNPPSLTAEEK</sequence>
<evidence type="ECO:0000313" key="1">
    <source>
        <dbReference type="EMBL" id="CAG2244106.1"/>
    </source>
</evidence>
<accession>A0A8S3UDW8</accession>
<dbReference type="OrthoDB" id="5986978at2759"/>
<gene>
    <name evidence="1" type="ORF">MEDL_56193</name>
</gene>
<keyword evidence="2" id="KW-1185">Reference proteome</keyword>
<dbReference type="AlphaFoldDB" id="A0A8S3UDW8"/>
<reference evidence="1" key="1">
    <citation type="submission" date="2021-03" db="EMBL/GenBank/DDBJ databases">
        <authorList>
            <person name="Bekaert M."/>
        </authorList>
    </citation>
    <scope>NUCLEOTIDE SEQUENCE</scope>
</reference>
<comment type="caution">
    <text evidence="1">The sequence shown here is derived from an EMBL/GenBank/DDBJ whole genome shotgun (WGS) entry which is preliminary data.</text>
</comment>